<dbReference type="GO" id="GO:0051301">
    <property type="term" value="P:cell division"/>
    <property type="evidence" value="ECO:0007669"/>
    <property type="project" value="InterPro"/>
</dbReference>
<dbReference type="GO" id="GO:0008955">
    <property type="term" value="F:peptidoglycan glycosyltransferase activity"/>
    <property type="evidence" value="ECO:0007669"/>
    <property type="project" value="UniProtKB-EC"/>
</dbReference>
<keyword evidence="3" id="KW-0808">Transferase</keyword>
<keyword evidence="5" id="KW-0133">Cell shape</keyword>
<name>A0A382R5E4_9ZZZZ</name>
<evidence type="ECO:0000256" key="8">
    <source>
        <dbReference type="ARBA" id="ARBA00023136"/>
    </source>
</evidence>
<protein>
    <recommendedName>
        <fullName evidence="10">peptidoglycan glycosyltransferase</fullName>
        <ecNumber evidence="10">2.4.99.28</ecNumber>
    </recommendedName>
    <alternativeName>
        <fullName evidence="9">Peptidoglycan polymerase</fullName>
    </alternativeName>
</protein>
<dbReference type="PANTHER" id="PTHR30474">
    <property type="entry name" value="CELL CYCLE PROTEIN"/>
    <property type="match status" value="1"/>
</dbReference>
<dbReference type="GO" id="GO:0008360">
    <property type="term" value="P:regulation of cell shape"/>
    <property type="evidence" value="ECO:0007669"/>
    <property type="project" value="UniProtKB-KW"/>
</dbReference>
<keyword evidence="4 12" id="KW-0812">Transmembrane</keyword>
<keyword evidence="7 12" id="KW-1133">Transmembrane helix</keyword>
<organism evidence="13">
    <name type="scientific">marine metagenome</name>
    <dbReference type="NCBI Taxonomy" id="408172"/>
    <lineage>
        <taxon>unclassified sequences</taxon>
        <taxon>metagenomes</taxon>
        <taxon>ecological metagenomes</taxon>
    </lineage>
</organism>
<evidence type="ECO:0000256" key="1">
    <source>
        <dbReference type="ARBA" id="ARBA00004141"/>
    </source>
</evidence>
<evidence type="ECO:0000256" key="10">
    <source>
        <dbReference type="ARBA" id="ARBA00044770"/>
    </source>
</evidence>
<keyword evidence="8 12" id="KW-0472">Membrane</keyword>
<keyword evidence="6" id="KW-0573">Peptidoglycan synthesis</keyword>
<feature type="transmembrane region" description="Helical" evidence="12">
    <location>
        <begin position="122"/>
        <end position="140"/>
    </location>
</feature>
<dbReference type="Pfam" id="PF01098">
    <property type="entry name" value="FTSW_RODA_SPOVE"/>
    <property type="match status" value="1"/>
</dbReference>
<evidence type="ECO:0000256" key="7">
    <source>
        <dbReference type="ARBA" id="ARBA00022989"/>
    </source>
</evidence>
<evidence type="ECO:0000256" key="6">
    <source>
        <dbReference type="ARBA" id="ARBA00022984"/>
    </source>
</evidence>
<dbReference type="EC" id="2.4.99.28" evidence="10"/>
<sequence>MLFVLGLFFSLVSTSLVASDRLNTNNYLFFFKHLIFISLGLVTVFFLSYLNVEKLYTLSKLLFLVCLMSLILVPIIGVEVKGSTRWLDFSFLPKFQPIEILKPFIIVMIASILSSENKSNLYLKYFLSFLLIFPIIILLISQPDIGQTILIFLTWLTLIFVSGINLFLFFAFFGLMISIILYLIFFVPKFEYILIRI</sequence>
<reference evidence="13" key="1">
    <citation type="submission" date="2018-05" db="EMBL/GenBank/DDBJ databases">
        <authorList>
            <person name="Lanie J.A."/>
            <person name="Ng W.-L."/>
            <person name="Kazmierczak K.M."/>
            <person name="Andrzejewski T.M."/>
            <person name="Davidsen T.M."/>
            <person name="Wayne K.J."/>
            <person name="Tettelin H."/>
            <person name="Glass J.I."/>
            <person name="Rusch D."/>
            <person name="Podicherti R."/>
            <person name="Tsui H.-C.T."/>
            <person name="Winkler M.E."/>
        </authorList>
    </citation>
    <scope>NUCLEOTIDE SEQUENCE</scope>
</reference>
<feature type="transmembrane region" description="Helical" evidence="12">
    <location>
        <begin position="98"/>
        <end position="115"/>
    </location>
</feature>
<feature type="transmembrane region" description="Helical" evidence="12">
    <location>
        <begin position="152"/>
        <end position="185"/>
    </location>
</feature>
<dbReference type="GO" id="GO:0005886">
    <property type="term" value="C:plasma membrane"/>
    <property type="evidence" value="ECO:0007669"/>
    <property type="project" value="TreeGrafter"/>
</dbReference>
<dbReference type="EMBL" id="UINC01119267">
    <property type="protein sequence ID" value="SVC92964.1"/>
    <property type="molecule type" value="Genomic_DNA"/>
</dbReference>
<evidence type="ECO:0000256" key="9">
    <source>
        <dbReference type="ARBA" id="ARBA00032370"/>
    </source>
</evidence>
<dbReference type="GO" id="GO:0009252">
    <property type="term" value="P:peptidoglycan biosynthetic process"/>
    <property type="evidence" value="ECO:0007669"/>
    <property type="project" value="UniProtKB-KW"/>
</dbReference>
<evidence type="ECO:0000256" key="2">
    <source>
        <dbReference type="ARBA" id="ARBA00022676"/>
    </source>
</evidence>
<evidence type="ECO:0000313" key="13">
    <source>
        <dbReference type="EMBL" id="SVC92964.1"/>
    </source>
</evidence>
<comment type="catalytic activity">
    <reaction evidence="11">
        <text>[GlcNAc-(1-&gt;4)-Mur2Ac(oyl-L-Ala-gamma-D-Glu-L-Lys-D-Ala-D-Ala)](n)-di-trans,octa-cis-undecaprenyl diphosphate + beta-D-GlcNAc-(1-&gt;4)-Mur2Ac(oyl-L-Ala-gamma-D-Glu-L-Lys-D-Ala-D-Ala)-di-trans,octa-cis-undecaprenyl diphosphate = [GlcNAc-(1-&gt;4)-Mur2Ac(oyl-L-Ala-gamma-D-Glu-L-Lys-D-Ala-D-Ala)](n+1)-di-trans,octa-cis-undecaprenyl diphosphate + di-trans,octa-cis-undecaprenyl diphosphate + H(+)</text>
        <dbReference type="Rhea" id="RHEA:23708"/>
        <dbReference type="Rhea" id="RHEA-COMP:9602"/>
        <dbReference type="Rhea" id="RHEA-COMP:9603"/>
        <dbReference type="ChEBI" id="CHEBI:15378"/>
        <dbReference type="ChEBI" id="CHEBI:58405"/>
        <dbReference type="ChEBI" id="CHEBI:60033"/>
        <dbReference type="ChEBI" id="CHEBI:78435"/>
        <dbReference type="EC" id="2.4.99.28"/>
    </reaction>
</comment>
<feature type="transmembrane region" description="Helical" evidence="12">
    <location>
        <begin position="61"/>
        <end position="78"/>
    </location>
</feature>
<dbReference type="AlphaFoldDB" id="A0A382R5E4"/>
<evidence type="ECO:0000256" key="3">
    <source>
        <dbReference type="ARBA" id="ARBA00022679"/>
    </source>
</evidence>
<comment type="subcellular location">
    <subcellularLocation>
        <location evidence="1">Membrane</location>
        <topology evidence="1">Multi-pass membrane protein</topology>
    </subcellularLocation>
</comment>
<feature type="transmembrane region" description="Helical" evidence="12">
    <location>
        <begin position="28"/>
        <end position="49"/>
    </location>
</feature>
<dbReference type="GO" id="GO:0032153">
    <property type="term" value="C:cell division site"/>
    <property type="evidence" value="ECO:0007669"/>
    <property type="project" value="TreeGrafter"/>
</dbReference>
<dbReference type="PANTHER" id="PTHR30474:SF2">
    <property type="entry name" value="PEPTIDOGLYCAN GLYCOSYLTRANSFERASE FTSW-RELATED"/>
    <property type="match status" value="1"/>
</dbReference>
<keyword evidence="2" id="KW-0328">Glycosyltransferase</keyword>
<accession>A0A382R5E4</accession>
<feature type="non-terminal residue" evidence="13">
    <location>
        <position position="197"/>
    </location>
</feature>
<evidence type="ECO:0000256" key="12">
    <source>
        <dbReference type="SAM" id="Phobius"/>
    </source>
</evidence>
<evidence type="ECO:0000256" key="4">
    <source>
        <dbReference type="ARBA" id="ARBA00022692"/>
    </source>
</evidence>
<proteinExistence type="predicted"/>
<dbReference type="InterPro" id="IPR001182">
    <property type="entry name" value="FtsW/RodA"/>
</dbReference>
<gene>
    <name evidence="13" type="ORF">METZ01_LOCUS345818</name>
</gene>
<evidence type="ECO:0000256" key="5">
    <source>
        <dbReference type="ARBA" id="ARBA00022960"/>
    </source>
</evidence>
<dbReference type="GO" id="GO:0015648">
    <property type="term" value="F:lipid-linked peptidoglycan transporter activity"/>
    <property type="evidence" value="ECO:0007669"/>
    <property type="project" value="TreeGrafter"/>
</dbReference>
<evidence type="ECO:0000256" key="11">
    <source>
        <dbReference type="ARBA" id="ARBA00049902"/>
    </source>
</evidence>